<dbReference type="OrthoDB" id="9807959at2"/>
<dbReference type="InterPro" id="IPR031807">
    <property type="entry name" value="HicB-like"/>
</dbReference>
<evidence type="ECO:0000313" key="3">
    <source>
        <dbReference type="Proteomes" id="UP000198807"/>
    </source>
</evidence>
<evidence type="ECO:0000313" key="2">
    <source>
        <dbReference type="EMBL" id="SEK41302.1"/>
    </source>
</evidence>
<sequence length="134" mass="14710">MQYPIAIEWGDETTATGIVFPDIPGAISAGDTPEEAYDNAIEAAHIVLQEMAARGEPVPKPSGIDEHRRNPDFEGWGWGMIDIDLTPYLGKAEKVTVTLPGMVLRQIDEYVTLHGVKSRSTFLSNAALEKLHHL</sequence>
<reference evidence="3" key="1">
    <citation type="submission" date="2016-10" db="EMBL/GenBank/DDBJ databases">
        <authorList>
            <person name="Varghese N."/>
            <person name="Submissions S."/>
        </authorList>
    </citation>
    <scope>NUCLEOTIDE SEQUENCE [LARGE SCALE GENOMIC DNA]</scope>
    <source>
        <strain evidence="3">CGMCC 1.9150</strain>
    </source>
</reference>
<dbReference type="RefSeq" id="WP_089709961.1">
    <property type="nucleotide sequence ID" value="NZ_FOBC01000002.1"/>
</dbReference>
<dbReference type="Pfam" id="PF15919">
    <property type="entry name" value="HicB_lk_antitox"/>
    <property type="match status" value="1"/>
</dbReference>
<dbReference type="InterPro" id="IPR035069">
    <property type="entry name" value="TTHA1013/TTHA0281-like"/>
</dbReference>
<dbReference type="Proteomes" id="UP000198807">
    <property type="component" value="Unassembled WGS sequence"/>
</dbReference>
<accession>A0A1H7GW71</accession>
<feature type="domain" description="HicB-like antitoxin of toxin-antitoxin system" evidence="1">
    <location>
        <begin position="3"/>
        <end position="127"/>
    </location>
</feature>
<keyword evidence="3" id="KW-1185">Reference proteome</keyword>
<dbReference type="EMBL" id="FOBC01000002">
    <property type="protein sequence ID" value="SEK41302.1"/>
    <property type="molecule type" value="Genomic_DNA"/>
</dbReference>
<protein>
    <submittedName>
        <fullName evidence="2">Predicted nuclease of the RNAse H fold, HicB family</fullName>
    </submittedName>
</protein>
<organism evidence="2 3">
    <name type="scientific">Halomonas daqiaonensis</name>
    <dbReference type="NCBI Taxonomy" id="650850"/>
    <lineage>
        <taxon>Bacteria</taxon>
        <taxon>Pseudomonadati</taxon>
        <taxon>Pseudomonadota</taxon>
        <taxon>Gammaproteobacteria</taxon>
        <taxon>Oceanospirillales</taxon>
        <taxon>Halomonadaceae</taxon>
        <taxon>Halomonas</taxon>
    </lineage>
</organism>
<evidence type="ECO:0000259" key="1">
    <source>
        <dbReference type="Pfam" id="PF15919"/>
    </source>
</evidence>
<dbReference type="SUPFAM" id="SSF143100">
    <property type="entry name" value="TTHA1013/TTHA0281-like"/>
    <property type="match status" value="1"/>
</dbReference>
<dbReference type="CDD" id="cd22231">
    <property type="entry name" value="RHH_NikR_HicB-like"/>
    <property type="match status" value="1"/>
</dbReference>
<dbReference type="STRING" id="650850.SAMN04488129_10261"/>
<dbReference type="AlphaFoldDB" id="A0A1H7GW71"/>
<proteinExistence type="predicted"/>
<gene>
    <name evidence="2" type="ORF">SAMN04488129_10261</name>
</gene>
<name>A0A1H7GW71_9GAMM</name>
<dbReference type="Gene3D" id="3.30.160.250">
    <property type="match status" value="1"/>
</dbReference>